<feature type="binding site" evidence="12">
    <location>
        <position position="278"/>
    </location>
    <ligand>
        <name>FMN</name>
        <dbReference type="ChEBI" id="CHEBI:58210"/>
    </ligand>
</feature>
<dbReference type="GO" id="GO:0009423">
    <property type="term" value="P:chorismate biosynthetic process"/>
    <property type="evidence" value="ECO:0007669"/>
    <property type="project" value="UniProtKB-UniRule"/>
</dbReference>
<evidence type="ECO:0000313" key="15">
    <source>
        <dbReference type="EMBL" id="SIP72885.1"/>
    </source>
</evidence>
<comment type="cofactor">
    <cofactor evidence="12 13">
        <name>FMNH2</name>
        <dbReference type="ChEBI" id="CHEBI:57618"/>
    </cofactor>
    <text evidence="12 13">Reduced FMN (FMNH(2)).</text>
</comment>
<evidence type="ECO:0000256" key="3">
    <source>
        <dbReference type="ARBA" id="ARBA00011881"/>
    </source>
</evidence>
<dbReference type="CDD" id="cd07304">
    <property type="entry name" value="Chorismate_synthase"/>
    <property type="match status" value="1"/>
</dbReference>
<dbReference type="GO" id="GO:0005829">
    <property type="term" value="C:cytosol"/>
    <property type="evidence" value="ECO:0007669"/>
    <property type="project" value="TreeGrafter"/>
</dbReference>
<dbReference type="InterPro" id="IPR020541">
    <property type="entry name" value="Chorismate_synthase_CS"/>
</dbReference>
<proteinExistence type="inferred from homology"/>
<dbReference type="GO" id="GO:0008652">
    <property type="term" value="P:amino acid biosynthetic process"/>
    <property type="evidence" value="ECO:0007669"/>
    <property type="project" value="UniProtKB-KW"/>
</dbReference>
<evidence type="ECO:0000313" key="16">
    <source>
        <dbReference type="Proteomes" id="UP000196435"/>
    </source>
</evidence>
<gene>
    <name evidence="12 15" type="primary">aroC</name>
    <name evidence="14" type="ORF">Xinn_00463</name>
    <name evidence="15" type="ORF">XIS1_1680122</name>
</gene>
<dbReference type="AlphaFoldDB" id="A0A1N6MVJ6"/>
<comment type="function">
    <text evidence="12">Catalyzes the anti-1,4-elimination of the C-3 phosphate and the C-6 proR hydrogen from 5-enolpyruvylshikimate-3-phosphate (EPSP) to yield chorismate, which is the branch point compound that serves as the starting substrate for the three terminal pathways of aromatic amino acid biosynthesis. This reaction introduces a second double bond into the aromatic ring system.</text>
</comment>
<feature type="binding site" evidence="12">
    <location>
        <position position="319"/>
    </location>
    <ligand>
        <name>FMN</name>
        <dbReference type="ChEBI" id="CHEBI:58210"/>
    </ligand>
</feature>
<comment type="similarity">
    <text evidence="2 12 13">Belongs to the chorismate synthase family.</text>
</comment>
<dbReference type="EMBL" id="FTLG01000077">
    <property type="protein sequence ID" value="SIP72885.1"/>
    <property type="molecule type" value="Genomic_DNA"/>
</dbReference>
<dbReference type="FunFam" id="3.60.150.10:FF:000001">
    <property type="entry name" value="Chorismate synthase"/>
    <property type="match status" value="1"/>
</dbReference>
<sequence length="361" mass="39144">MAGNSIGQFFRVTTFGESHGLALGGIVDGVPPGIAITEADLQIDLDRRRPGTSRYTTQRREPDEVRILSGVFEGVTTGTSIGLFIENTDQRSQDYSAIKDVFRPGHADYTYEQKYGLRDYRGGGRSSARETAIRVAAGAIAKKYLFEKQGIRIRACLTQMGDIHCEMKDWDLVEQNPFFCPDESKLTQLDELLRALKKEGDSIGARVTVVAENVPAGLGEPVFDRLDADIAHAMMSINAVKGVEIGDGFGVVGLRGSENRDEITSQGFTSNHAGGILGGISSSQPIIAHIALKPTSSIMVSGKTVNRQGEEVDMVTRGRHDPCVGIRAVPIAEAMMAIVLMDHLLRQRAQCADVVPSLPSW</sequence>
<evidence type="ECO:0000256" key="5">
    <source>
        <dbReference type="ARBA" id="ARBA00022605"/>
    </source>
</evidence>
<evidence type="ECO:0000256" key="1">
    <source>
        <dbReference type="ARBA" id="ARBA00005044"/>
    </source>
</evidence>
<dbReference type="PIRSF" id="PIRSF001456">
    <property type="entry name" value="Chorismate_synth"/>
    <property type="match status" value="1"/>
</dbReference>
<comment type="catalytic activity">
    <reaction evidence="12 13">
        <text>5-O-(1-carboxyvinyl)-3-phosphoshikimate = chorismate + phosphate</text>
        <dbReference type="Rhea" id="RHEA:21020"/>
        <dbReference type="ChEBI" id="CHEBI:29748"/>
        <dbReference type="ChEBI" id="CHEBI:43474"/>
        <dbReference type="ChEBI" id="CHEBI:57701"/>
        <dbReference type="EC" id="4.2.3.5"/>
    </reaction>
</comment>
<keyword evidence="11 12" id="KW-0456">Lyase</keyword>
<feature type="binding site" evidence="12">
    <location>
        <begin position="238"/>
        <end position="239"/>
    </location>
    <ligand>
        <name>FMN</name>
        <dbReference type="ChEBI" id="CHEBI:58210"/>
    </ligand>
</feature>
<dbReference type="PROSITE" id="PS00789">
    <property type="entry name" value="CHORISMATE_SYNTHASE_3"/>
    <property type="match status" value="1"/>
</dbReference>
<feature type="binding site" evidence="12">
    <location>
        <begin position="125"/>
        <end position="127"/>
    </location>
    <ligand>
        <name>FMN</name>
        <dbReference type="ChEBI" id="CHEBI:58210"/>
    </ligand>
</feature>
<dbReference type="GO" id="GO:0004107">
    <property type="term" value="F:chorismate synthase activity"/>
    <property type="evidence" value="ECO:0007669"/>
    <property type="project" value="UniProtKB-UniRule"/>
</dbReference>
<evidence type="ECO:0000256" key="6">
    <source>
        <dbReference type="ARBA" id="ARBA00022630"/>
    </source>
</evidence>
<dbReference type="GO" id="GO:0010181">
    <property type="term" value="F:FMN binding"/>
    <property type="evidence" value="ECO:0007669"/>
    <property type="project" value="TreeGrafter"/>
</dbReference>
<keyword evidence="17" id="KW-1185">Reference proteome</keyword>
<dbReference type="OrthoDB" id="9771806at2"/>
<keyword evidence="7 12" id="KW-0288">FMN</keyword>
<feature type="binding site" evidence="12">
    <location>
        <begin position="293"/>
        <end position="297"/>
    </location>
    <ligand>
        <name>FMN</name>
        <dbReference type="ChEBI" id="CHEBI:58210"/>
    </ligand>
</feature>
<name>A0A1N6MVJ6_9GAMM</name>
<protein>
    <recommendedName>
        <fullName evidence="4 12">Chorismate synthase</fullName>
        <shortName evidence="12">CS</shortName>
        <ecNumber evidence="4 12">4.2.3.5</ecNumber>
    </recommendedName>
    <alternativeName>
        <fullName evidence="12">5-enolpyruvylshikimate-3-phosphate phospholyase</fullName>
    </alternativeName>
</protein>
<dbReference type="PROSITE" id="PS00787">
    <property type="entry name" value="CHORISMATE_SYNTHASE_1"/>
    <property type="match status" value="1"/>
</dbReference>
<evidence type="ECO:0000256" key="12">
    <source>
        <dbReference type="HAMAP-Rule" id="MF_00300"/>
    </source>
</evidence>
<evidence type="ECO:0000256" key="13">
    <source>
        <dbReference type="RuleBase" id="RU000605"/>
    </source>
</evidence>
<dbReference type="PANTHER" id="PTHR21085">
    <property type="entry name" value="CHORISMATE SYNTHASE"/>
    <property type="match status" value="1"/>
</dbReference>
<evidence type="ECO:0000256" key="7">
    <source>
        <dbReference type="ARBA" id="ARBA00022643"/>
    </source>
</evidence>
<dbReference type="Proteomes" id="UP000224871">
    <property type="component" value="Unassembled WGS sequence"/>
</dbReference>
<keyword evidence="10 12" id="KW-0057">Aromatic amino acid biosynthesis</keyword>
<dbReference type="SUPFAM" id="SSF103263">
    <property type="entry name" value="Chorismate synthase, AroC"/>
    <property type="match status" value="1"/>
</dbReference>
<dbReference type="InterPro" id="IPR000453">
    <property type="entry name" value="Chorismate_synth"/>
</dbReference>
<evidence type="ECO:0000256" key="8">
    <source>
        <dbReference type="ARBA" id="ARBA00022827"/>
    </source>
</evidence>
<dbReference type="EMBL" id="NIBU01000003">
    <property type="protein sequence ID" value="PHM38341.1"/>
    <property type="molecule type" value="Genomic_DNA"/>
</dbReference>
<evidence type="ECO:0000256" key="2">
    <source>
        <dbReference type="ARBA" id="ARBA00008014"/>
    </source>
</evidence>
<reference evidence="16" key="2">
    <citation type="submission" date="2016-12" db="EMBL/GenBank/DDBJ databases">
        <authorList>
            <person name="Gaudriault S."/>
        </authorList>
    </citation>
    <scope>NUCLEOTIDE SEQUENCE [LARGE SCALE GENOMIC DNA]</scope>
    <source>
        <strain evidence="16">HGB1681 (deposited as PTA-6826 in the American Type Culture Collection)</strain>
    </source>
</reference>
<dbReference type="HAMAP" id="MF_00300">
    <property type="entry name" value="Chorismate_synth"/>
    <property type="match status" value="1"/>
</dbReference>
<dbReference type="GO" id="GO:0009073">
    <property type="term" value="P:aromatic amino acid family biosynthetic process"/>
    <property type="evidence" value="ECO:0007669"/>
    <property type="project" value="UniProtKB-KW"/>
</dbReference>
<dbReference type="UniPathway" id="UPA00053">
    <property type="reaction ID" value="UER00090"/>
</dbReference>
<dbReference type="Proteomes" id="UP000196435">
    <property type="component" value="Unassembled WGS sequence"/>
</dbReference>
<evidence type="ECO:0000256" key="9">
    <source>
        <dbReference type="ARBA" id="ARBA00022857"/>
    </source>
</evidence>
<dbReference type="RefSeq" id="WP_086956134.1">
    <property type="nucleotide sequence ID" value="NZ_CAWNQC010000223.1"/>
</dbReference>
<keyword evidence="5 12" id="KW-0028">Amino-acid biosynthesis</keyword>
<dbReference type="PANTHER" id="PTHR21085:SF0">
    <property type="entry name" value="CHORISMATE SYNTHASE"/>
    <property type="match status" value="1"/>
</dbReference>
<reference evidence="14 17" key="3">
    <citation type="journal article" date="2017" name="Nat. Microbiol.">
        <title>Natural product diversity associated with the nematode symbionts Photorhabdus and Xenorhabdus.</title>
        <authorList>
            <person name="Tobias N.J."/>
            <person name="Wolff H."/>
            <person name="Djahanschiri B."/>
            <person name="Grundmann F."/>
            <person name="Kronenwerth M."/>
            <person name="Shi Y.M."/>
            <person name="Simonyi S."/>
            <person name="Grun P."/>
            <person name="Shapiro-Ilan D."/>
            <person name="Pidot S.J."/>
            <person name="Stinear T.P."/>
            <person name="Ebersberger I."/>
            <person name="Bode H.B."/>
        </authorList>
    </citation>
    <scope>NUCLEOTIDE SEQUENCE [LARGE SCALE GENOMIC DNA]</scope>
    <source>
        <strain evidence="14 17">DSM 16336</strain>
    </source>
</reference>
<evidence type="ECO:0000256" key="11">
    <source>
        <dbReference type="ARBA" id="ARBA00023239"/>
    </source>
</evidence>
<keyword evidence="6 12" id="KW-0285">Flavoprotein</keyword>
<reference evidence="15" key="1">
    <citation type="submission" date="2016-12" db="EMBL/GenBank/DDBJ databases">
        <authorList>
            <person name="Song W.-J."/>
            <person name="Kurnit D.M."/>
        </authorList>
    </citation>
    <scope>NUCLEOTIDE SEQUENCE [LARGE SCALE GENOMIC DNA]</scope>
    <source>
        <strain evidence="15">HGB1681</strain>
    </source>
</reference>
<dbReference type="NCBIfam" id="TIGR00033">
    <property type="entry name" value="aroC"/>
    <property type="match status" value="1"/>
</dbReference>
<dbReference type="Gene3D" id="3.60.150.10">
    <property type="entry name" value="Chorismate synthase AroC"/>
    <property type="match status" value="1"/>
</dbReference>
<dbReference type="Pfam" id="PF01264">
    <property type="entry name" value="Chorismate_synt"/>
    <property type="match status" value="1"/>
</dbReference>
<evidence type="ECO:0000256" key="10">
    <source>
        <dbReference type="ARBA" id="ARBA00023141"/>
    </source>
</evidence>
<keyword evidence="9 12" id="KW-0521">NADP</keyword>
<dbReference type="InterPro" id="IPR035904">
    <property type="entry name" value="Chorismate_synth_AroC_sf"/>
</dbReference>
<comment type="pathway">
    <text evidence="1 12 13">Metabolic intermediate biosynthesis; chorismate biosynthesis; chorismate from D-erythrose 4-phosphate and phosphoenolpyruvate: step 7/7.</text>
</comment>
<feature type="binding site" evidence="12">
    <location>
        <position position="48"/>
    </location>
    <ligand>
        <name>NADP(+)</name>
        <dbReference type="ChEBI" id="CHEBI:58349"/>
    </ligand>
</feature>
<evidence type="ECO:0000313" key="14">
    <source>
        <dbReference type="EMBL" id="PHM38341.1"/>
    </source>
</evidence>
<organism evidence="15 16">
    <name type="scientific">Xenorhabdus innexi</name>
    <dbReference type="NCBI Taxonomy" id="290109"/>
    <lineage>
        <taxon>Bacteria</taxon>
        <taxon>Pseudomonadati</taxon>
        <taxon>Pseudomonadota</taxon>
        <taxon>Gammaproteobacteria</taxon>
        <taxon>Enterobacterales</taxon>
        <taxon>Morganellaceae</taxon>
        <taxon>Xenorhabdus</taxon>
    </lineage>
</organism>
<dbReference type="PROSITE" id="PS00788">
    <property type="entry name" value="CHORISMATE_SYNTHASE_2"/>
    <property type="match status" value="1"/>
</dbReference>
<dbReference type="NCBIfam" id="NF003793">
    <property type="entry name" value="PRK05382.1"/>
    <property type="match status" value="1"/>
</dbReference>
<keyword evidence="8 12" id="KW-0274">FAD</keyword>
<evidence type="ECO:0000313" key="17">
    <source>
        <dbReference type="Proteomes" id="UP000224871"/>
    </source>
</evidence>
<feature type="binding site" evidence="12">
    <location>
        <position position="54"/>
    </location>
    <ligand>
        <name>NADP(+)</name>
        <dbReference type="ChEBI" id="CHEBI:58349"/>
    </ligand>
</feature>
<dbReference type="EC" id="4.2.3.5" evidence="4 12"/>
<evidence type="ECO:0000256" key="4">
    <source>
        <dbReference type="ARBA" id="ARBA00013036"/>
    </source>
</evidence>
<comment type="subunit">
    <text evidence="3 12">Homotetramer.</text>
</comment>
<accession>A0A1N6MVJ6</accession>